<comment type="caution">
    <text evidence="1">The sequence shown here is derived from an EMBL/GenBank/DDBJ whole genome shotgun (WGS) entry which is preliminary data.</text>
</comment>
<dbReference type="Proteomes" id="UP000188605">
    <property type="component" value="Unassembled WGS sequence"/>
</dbReference>
<protein>
    <submittedName>
        <fullName evidence="1">Uncharacterized protein</fullName>
    </submittedName>
</protein>
<reference evidence="1" key="1">
    <citation type="submission" date="2016-08" db="EMBL/GenBank/DDBJ databases">
        <authorList>
            <person name="Ngugi D.K."/>
            <person name="Miyake S."/>
            <person name="Stingl U."/>
        </authorList>
    </citation>
    <scope>NUCLEOTIDE SEQUENCE</scope>
    <source>
        <strain evidence="1">SCG-B11WGA-EpuloA1</strain>
    </source>
</reference>
<proteinExistence type="predicted"/>
<name>A0ACC8XC51_9FIRM</name>
<organism evidence="1 2">
    <name type="scientific">Candidatus Epulonipiscium fishelsonii</name>
    <dbReference type="NCBI Taxonomy" id="77094"/>
    <lineage>
        <taxon>Bacteria</taxon>
        <taxon>Bacillati</taxon>
        <taxon>Bacillota</taxon>
        <taxon>Clostridia</taxon>
        <taxon>Lachnospirales</taxon>
        <taxon>Lachnospiraceae</taxon>
        <taxon>Candidatus Epulonipiscium</taxon>
    </lineage>
</organism>
<evidence type="ECO:0000313" key="2">
    <source>
        <dbReference type="Proteomes" id="UP000188605"/>
    </source>
</evidence>
<sequence>MKKTLIASLMLMVMVMAQLTGCSSDDATSGEQEISKTEDSAVVEIRLTSWGDFTQGDVESLLVEEFNSTHDDIKISFEPLPGDSYGQKLAANFAAGTACDIFLIGEGDYSMYHGQGVTTNLNEYFAKSETFDIDAYNKGLITMATFDGEVHYLPKDFNPIALYYNKDMFDATNLEYPDETWTYEDLERVAKTLTNAEEGTYGFYADPWLYTTMMYMMTNGADIGNEDATKAEGYVNSEAAIDAVTRYTNYILVDKISPSSSFANDLGGATSMFQEGKVAMFISGGWNIGTLDTAGANYGTTAVPMGSTGKHSSIICAAGFAINNKSEHKEEAFEVLEWMSGPEAHAARSANSVGILPAFNDQLEAKVAENPQVAGLAYMMEHAFKPVRMRSITGQYFDEHFNKALEEILLAGEDVKTALDKAAANIDEAIADH</sequence>
<gene>
    <name evidence="1" type="ORF">AN396_06530</name>
</gene>
<dbReference type="EMBL" id="LJDB01000057">
    <property type="protein sequence ID" value="ONI40000.1"/>
    <property type="molecule type" value="Genomic_DNA"/>
</dbReference>
<accession>A0ACC8XC51</accession>
<evidence type="ECO:0000313" key="1">
    <source>
        <dbReference type="EMBL" id="ONI40000.1"/>
    </source>
</evidence>
<keyword evidence="2" id="KW-1185">Reference proteome</keyword>